<keyword evidence="1" id="KW-0853">WD repeat</keyword>
<feature type="compositionally biased region" description="Polar residues" evidence="2">
    <location>
        <begin position="464"/>
        <end position="479"/>
    </location>
</feature>
<dbReference type="PROSITE" id="PS50082">
    <property type="entry name" value="WD_REPEATS_2"/>
    <property type="match status" value="2"/>
</dbReference>
<feature type="compositionally biased region" description="Polar residues" evidence="2">
    <location>
        <begin position="1215"/>
        <end position="1228"/>
    </location>
</feature>
<dbReference type="EMBL" id="CAWUHB010000024">
    <property type="protein sequence ID" value="CAK7221982.1"/>
    <property type="molecule type" value="Genomic_DNA"/>
</dbReference>
<feature type="compositionally biased region" description="Acidic residues" evidence="2">
    <location>
        <begin position="743"/>
        <end position="766"/>
    </location>
</feature>
<feature type="region of interest" description="Disordered" evidence="2">
    <location>
        <begin position="1900"/>
        <end position="2077"/>
    </location>
</feature>
<proteinExistence type="predicted"/>
<dbReference type="InterPro" id="IPR036322">
    <property type="entry name" value="WD40_repeat_dom_sf"/>
</dbReference>
<feature type="compositionally biased region" description="Polar residues" evidence="2">
    <location>
        <begin position="1457"/>
        <end position="1466"/>
    </location>
</feature>
<comment type="caution">
    <text evidence="3">The sequence shown here is derived from an EMBL/GenBank/DDBJ whole genome shotgun (WGS) entry which is preliminary data.</text>
</comment>
<name>A0ABP0BQK4_9PEZI</name>
<dbReference type="PANTHER" id="PTHR46170:SF1">
    <property type="entry name" value="GATOR COMPLEX PROTEIN WDR59"/>
    <property type="match status" value="1"/>
</dbReference>
<feature type="compositionally biased region" description="Polar residues" evidence="2">
    <location>
        <begin position="496"/>
        <end position="511"/>
    </location>
</feature>
<feature type="compositionally biased region" description="Polar residues" evidence="2">
    <location>
        <begin position="1998"/>
        <end position="2016"/>
    </location>
</feature>
<dbReference type="InterPro" id="IPR001680">
    <property type="entry name" value="WD40_rpt"/>
</dbReference>
<dbReference type="PROSITE" id="PS50294">
    <property type="entry name" value="WD_REPEATS_REGION"/>
    <property type="match status" value="2"/>
</dbReference>
<keyword evidence="4" id="KW-1185">Reference proteome</keyword>
<feature type="compositionally biased region" description="Polar residues" evidence="2">
    <location>
        <begin position="520"/>
        <end position="543"/>
    </location>
</feature>
<gene>
    <name evidence="3" type="ORF">SCUCBS95973_004685</name>
</gene>
<organism evidence="3 4">
    <name type="scientific">Sporothrix curviconia</name>
    <dbReference type="NCBI Taxonomy" id="1260050"/>
    <lineage>
        <taxon>Eukaryota</taxon>
        <taxon>Fungi</taxon>
        <taxon>Dikarya</taxon>
        <taxon>Ascomycota</taxon>
        <taxon>Pezizomycotina</taxon>
        <taxon>Sordariomycetes</taxon>
        <taxon>Sordariomycetidae</taxon>
        <taxon>Ophiostomatales</taxon>
        <taxon>Ophiostomataceae</taxon>
        <taxon>Sporothrix</taxon>
    </lineage>
</organism>
<feature type="region of interest" description="Disordered" evidence="2">
    <location>
        <begin position="852"/>
        <end position="895"/>
    </location>
</feature>
<accession>A0ABP0BQK4</accession>
<feature type="compositionally biased region" description="Basic residues" evidence="2">
    <location>
        <begin position="449"/>
        <end position="463"/>
    </location>
</feature>
<feature type="compositionally biased region" description="Low complexity" evidence="2">
    <location>
        <begin position="1968"/>
        <end position="1977"/>
    </location>
</feature>
<feature type="compositionally biased region" description="Polar residues" evidence="2">
    <location>
        <begin position="559"/>
        <end position="569"/>
    </location>
</feature>
<protein>
    <recommendedName>
        <fullName evidence="5">WD repeat protein</fullName>
    </recommendedName>
</protein>
<feature type="repeat" description="WD" evidence="1">
    <location>
        <begin position="216"/>
        <end position="249"/>
    </location>
</feature>
<feature type="compositionally biased region" description="Low complexity" evidence="2">
    <location>
        <begin position="1350"/>
        <end position="1359"/>
    </location>
</feature>
<feature type="compositionally biased region" description="Low complexity" evidence="2">
    <location>
        <begin position="1904"/>
        <end position="1918"/>
    </location>
</feature>
<dbReference type="SUPFAM" id="SSF50978">
    <property type="entry name" value="WD40 repeat-like"/>
    <property type="match status" value="1"/>
</dbReference>
<evidence type="ECO:0000313" key="3">
    <source>
        <dbReference type="EMBL" id="CAK7221982.1"/>
    </source>
</evidence>
<sequence length="2077" mass="222574">MASDLDDSDGSDDSLHHTKIIKSAFDSDSFDSDGTIHVDGLVGSATISPSGRDVALASPDGLAIIDLDSPYNAPRRVKSHGMPWLVVDVQWSPFAARDYWVASTANHCCLVWNLNRPDDSSAGAVEHSLRGHRRSITDINFSAHHPDMLATCSVDGYVHCWDLRRPSTPALTFIDWAAGATQVKYNRQDDHVIASSHNRCVHIWDDRKASLPLRTIEAHASKIYGLDWNRTRSTSLVTCSLDKTIKFWDYTVHGGDGSSGSGVGAAASKLAADGSLWSAAALGPMNDDDVPERVIQTNFPVWRARHTPFGGGLLAMPQNAPGNLYLYDARPASLLAAKDPAALNEPVAVFPGHGHHRVKEFLWRTRGGIDDGLDNREFQLVSWGEDNKLRLSRLDSGDLGTVGYQRGRPAPKNLNITRKGASYKTFRILEDLGDYEKRSATMSSLRPSISHHHHGSHLHRHQQTRQYSHQHAPQASLTKGLSPSLPPPPPRSLSSTNITRDSMRSPTLTPQRTKHEQRPSWRNPSMRATQVSGRKNAGQSNVQLDWMKGVTMNKRKTSTETALTGSQEQLAEPHNPDSHRKVSSDSALSSPLQMSTHDASISMSSDVNNEPESIQAEIVRITDRLPRVKWEELDMDNLALAVSMKGPWGVDGQSVFIKVRVNVPASYPTGRSPRFSIDNSSLVPEVTQERIAADLFMLTAECLKRRRNCLLMAFRYLLGEVDLQGSVALLNRALTNPQFANGESDESSSSDDDDDDDDEDDEDEYDGAGTAFVSPIEAFGAGAIIGPLMPLPPPPPPRSCGAVFTRDGRVVAFFLTKAGKASAKVMFEAPAPPTRDELAKLQQPKFIGFGKVLPERVSRRRGSSSSSDSDSSSRSSDSSHSSASSSSASSSNPYHYSPTNLMDPWSTNMGFHRRVVRGGDKPSRRRRSSDFEGNDDDSTVREDMLDLGLPVGPQSTVTVEDMRPFLPSKRDLARDYAIFGDGADVCEHNARVAEKYDEADLASIWRYAALLLKSDVPLRLASMFDDGGRRQKSVLVIARETVAKANSDDGHRELAQQPRPRNHLSGRVKWGLHPLARDFVDDLFDYFERLADVQMLAMLSCIFGESFEEDSVAYIESHLSQTDTPLPMKAPSFSLDYVPTTRGLWNGAPPPLFVVSGTSTPGFGTGSNNSGSAPTTPGAVIYDGSIDPDDYDDDFDDYEYDRVLWGEGGHDSRNRVANNGLSQNNSFSGGEIPPRWPGYSAPNGGNGSGSGVLSSSPSFGITAGRFLRRGNNAVVSAIAAGIPQTLTTLLSSSPNDRSGGGSSGSTAAVPTPYAMSRRQSFFGSAPPSQRQSPQTRYSYLGSNLNPVPAQRQHQQQDQQTVFHSTLTHRDTPFPSSVSQRLLGVSTSTSPRNTSALGKLTSLSSSPQDQAAVRKRPSPAETIFSNLTGGNLTWAASALFGGGGSGGGGADSAGPSTEPGTTATSVSDEGLRREQSLATAAANASAPDVRVQAEAAPSSMVAVDVIVRTYNDHLFDDDGWMVASLLGGKRQRRLHAEYRYAYSELLQVWNEPLARLEVLKFNVLREDAMKAASVRSGGDEPSSVADNNADNNATNTTTTTATATITITGASPDPTILDDNNASGVTGIHAKQDRLVAMRDSGRGLDAIGICEHCELQLEPLEYDARAARNVPASINNKHGGAIGICRRCRRARSQLRCVYCTEPVDAIFMPCFGCGCASHPRCLRAWYDAGERLCPAGDECACSEEATSGAIESWTAMQAQLALGGGARTTDGMEAETAALLQQQSSASTTPQQRIKARGLIAQARRSAHYAAASSSSAALVSPYGQHYHAESNNAGSDGNGASPASRGSNNKSGRLMRSVSKSNSSGQYDDPSNIFGSALNSDAIQSGSGLGIGIGTFTGGNGTTTTPPAITTTTNTAPGGGGGGGGFWGSNRRPKQALSGLRQQLLQQQQFESKHQQGGVSGGGASTGTSTGAARGNSQRQVRNQDIHPSRRVRSPDVQQPQQQLEASPSSLSQDGTPGPSSAGGGGHLSAARLSLSSRLLRGSTLRRQTAATSAGNNDAAGTNNSENNDSPRTSQ</sequence>
<feature type="region of interest" description="Disordered" evidence="2">
    <location>
        <begin position="914"/>
        <end position="940"/>
    </location>
</feature>
<feature type="compositionally biased region" description="Polar residues" evidence="2">
    <location>
        <begin position="2051"/>
        <end position="2077"/>
    </location>
</feature>
<evidence type="ECO:0000256" key="2">
    <source>
        <dbReference type="SAM" id="MobiDB-lite"/>
    </source>
</evidence>
<reference evidence="3 4" key="1">
    <citation type="submission" date="2024-01" db="EMBL/GenBank/DDBJ databases">
        <authorList>
            <person name="Allen C."/>
            <person name="Tagirdzhanova G."/>
        </authorList>
    </citation>
    <scope>NUCLEOTIDE SEQUENCE [LARGE SCALE GENOMIC DNA]</scope>
</reference>
<dbReference type="SMART" id="SM00320">
    <property type="entry name" value="WD40"/>
    <property type="match status" value="6"/>
</dbReference>
<feature type="region of interest" description="Disordered" evidence="2">
    <location>
        <begin position="442"/>
        <end position="609"/>
    </location>
</feature>
<dbReference type="Pfam" id="PF00400">
    <property type="entry name" value="WD40"/>
    <property type="match status" value="2"/>
</dbReference>
<feature type="region of interest" description="Disordered" evidence="2">
    <location>
        <begin position="1572"/>
        <end position="1596"/>
    </location>
</feature>
<dbReference type="PANTHER" id="PTHR46170">
    <property type="entry name" value="GATOR COMPLEX PROTEIN WDR59"/>
    <property type="match status" value="1"/>
</dbReference>
<feature type="region of interest" description="Disordered" evidence="2">
    <location>
        <begin position="1289"/>
        <end position="1423"/>
    </location>
</feature>
<feature type="compositionally biased region" description="Basic and acidic residues" evidence="2">
    <location>
        <begin position="574"/>
        <end position="583"/>
    </location>
</feature>
<feature type="compositionally biased region" description="Low complexity" evidence="2">
    <location>
        <begin position="2030"/>
        <end position="2049"/>
    </location>
</feature>
<feature type="region of interest" description="Disordered" evidence="2">
    <location>
        <begin position="1444"/>
        <end position="1472"/>
    </location>
</feature>
<feature type="compositionally biased region" description="Gly residues" evidence="2">
    <location>
        <begin position="1919"/>
        <end position="1929"/>
    </location>
</feature>
<feature type="region of interest" description="Disordered" evidence="2">
    <location>
        <begin position="1209"/>
        <end position="1254"/>
    </location>
</feature>
<feature type="compositionally biased region" description="Polar residues" evidence="2">
    <location>
        <begin position="584"/>
        <end position="609"/>
    </location>
</feature>
<dbReference type="Gene3D" id="2.130.10.10">
    <property type="entry name" value="YVTN repeat-like/Quinoprotein amine dehydrogenase"/>
    <property type="match status" value="1"/>
</dbReference>
<evidence type="ECO:0008006" key="5">
    <source>
        <dbReference type="Google" id="ProtNLM"/>
    </source>
</evidence>
<feature type="compositionally biased region" description="Low complexity" evidence="2">
    <location>
        <begin position="1937"/>
        <end position="1952"/>
    </location>
</feature>
<evidence type="ECO:0000313" key="4">
    <source>
        <dbReference type="Proteomes" id="UP001642405"/>
    </source>
</evidence>
<feature type="region of interest" description="Disordered" evidence="2">
    <location>
        <begin position="738"/>
        <end position="768"/>
    </location>
</feature>
<dbReference type="InterPro" id="IPR015943">
    <property type="entry name" value="WD40/YVTN_repeat-like_dom_sf"/>
</dbReference>
<feature type="compositionally biased region" description="Polar residues" evidence="2">
    <location>
        <begin position="1373"/>
        <end position="1408"/>
    </location>
</feature>
<feature type="region of interest" description="Disordered" evidence="2">
    <location>
        <begin position="1829"/>
        <end position="1870"/>
    </location>
</feature>
<dbReference type="InterPro" id="IPR049567">
    <property type="entry name" value="WDR59-like"/>
</dbReference>
<feature type="compositionally biased region" description="Low complexity" evidence="2">
    <location>
        <begin position="1584"/>
        <end position="1596"/>
    </location>
</feature>
<feature type="compositionally biased region" description="Low complexity" evidence="2">
    <location>
        <begin position="863"/>
        <end position="891"/>
    </location>
</feature>
<feature type="compositionally biased region" description="Polar residues" evidence="2">
    <location>
        <begin position="1317"/>
        <end position="1345"/>
    </location>
</feature>
<evidence type="ECO:0000256" key="1">
    <source>
        <dbReference type="PROSITE-ProRule" id="PRU00221"/>
    </source>
</evidence>
<feature type="repeat" description="WD" evidence="1">
    <location>
        <begin position="129"/>
        <end position="171"/>
    </location>
</feature>
<dbReference type="Proteomes" id="UP001642405">
    <property type="component" value="Unassembled WGS sequence"/>
</dbReference>